<dbReference type="Proteomes" id="UP000252893">
    <property type="component" value="Unassembled WGS sequence"/>
</dbReference>
<dbReference type="GO" id="GO:0005829">
    <property type="term" value="C:cytosol"/>
    <property type="evidence" value="ECO:0007669"/>
    <property type="project" value="TreeGrafter"/>
</dbReference>
<comment type="caution">
    <text evidence="2">The sequence shown here is derived from an EMBL/GenBank/DDBJ whole genome shotgun (WGS) entry which is preliminary data.</text>
</comment>
<evidence type="ECO:0000313" key="2">
    <source>
        <dbReference type="EMBL" id="RBO97773.1"/>
    </source>
</evidence>
<dbReference type="SUPFAM" id="SSF52218">
    <property type="entry name" value="Flavoproteins"/>
    <property type="match status" value="1"/>
</dbReference>
<dbReference type="AlphaFoldDB" id="A0A366E5Y4"/>
<reference evidence="2 3" key="1">
    <citation type="submission" date="2018-06" db="EMBL/GenBank/DDBJ databases">
        <title>Genomic Encyclopedia of Type Strains, Phase IV (KMG-IV): sequencing the most valuable type-strain genomes for metagenomic binning, comparative biology and taxonomic classification.</title>
        <authorList>
            <person name="Goeker M."/>
        </authorList>
    </citation>
    <scope>NUCLEOTIDE SEQUENCE [LARGE SCALE GENOMIC DNA]</scope>
    <source>
        <strain evidence="2 3">DSM 25619</strain>
    </source>
</reference>
<accession>A0A366E5Y4</accession>
<dbReference type="GO" id="GO:0010181">
    <property type="term" value="F:FMN binding"/>
    <property type="evidence" value="ECO:0007669"/>
    <property type="project" value="TreeGrafter"/>
</dbReference>
<sequence length="186" mass="20281">MASVLVFAGSNRKNAYSGQLAAAAVQELTRQGAEVTQISLKDYPLPIMDQDLEAEEGIPENAYKLARLFNAHQGLLIASPEYNSSIPPLVKNTLDWISRIHEDGGKPFQPTSHLTVALCSSSPGGFGGMRGLYHLRSVMMMLNTQIISEQCSVAHAHQAFNEDGALRDERTAQTLARVCRSLISKI</sequence>
<dbReference type="RefSeq" id="WP_113943724.1">
    <property type="nucleotide sequence ID" value="NZ_JBHEEG010000002.1"/>
</dbReference>
<dbReference type="Pfam" id="PF03358">
    <property type="entry name" value="FMN_red"/>
    <property type="match status" value="1"/>
</dbReference>
<dbReference type="Gene3D" id="3.40.50.360">
    <property type="match status" value="1"/>
</dbReference>
<evidence type="ECO:0000313" key="3">
    <source>
        <dbReference type="Proteomes" id="UP000252893"/>
    </source>
</evidence>
<dbReference type="InterPro" id="IPR050712">
    <property type="entry name" value="NAD(P)H-dep_reductase"/>
</dbReference>
<protein>
    <submittedName>
        <fullName evidence="2">NAD(P)H-dependent FMN reductase</fullName>
    </submittedName>
</protein>
<gene>
    <name evidence="2" type="ORF">DFR47_102562</name>
</gene>
<dbReference type="PANTHER" id="PTHR30543">
    <property type="entry name" value="CHROMATE REDUCTASE"/>
    <property type="match status" value="1"/>
</dbReference>
<dbReference type="OrthoDB" id="9812295at2"/>
<feature type="domain" description="NADPH-dependent FMN reductase-like" evidence="1">
    <location>
        <begin position="3"/>
        <end position="158"/>
    </location>
</feature>
<evidence type="ECO:0000259" key="1">
    <source>
        <dbReference type="Pfam" id="PF03358"/>
    </source>
</evidence>
<dbReference type="InterPro" id="IPR029039">
    <property type="entry name" value="Flavoprotein-like_sf"/>
</dbReference>
<dbReference type="EMBL" id="QNRH01000002">
    <property type="protein sequence ID" value="RBO97773.1"/>
    <property type="molecule type" value="Genomic_DNA"/>
</dbReference>
<proteinExistence type="predicted"/>
<dbReference type="InterPro" id="IPR005025">
    <property type="entry name" value="FMN_Rdtase-like_dom"/>
</dbReference>
<keyword evidence="3" id="KW-1185">Reference proteome</keyword>
<name>A0A366E5Y4_9HYPH</name>
<dbReference type="PANTHER" id="PTHR30543:SF21">
    <property type="entry name" value="NAD(P)H-DEPENDENT FMN REDUCTASE LOT6"/>
    <property type="match status" value="1"/>
</dbReference>
<dbReference type="GO" id="GO:0016491">
    <property type="term" value="F:oxidoreductase activity"/>
    <property type="evidence" value="ECO:0007669"/>
    <property type="project" value="InterPro"/>
</dbReference>
<organism evidence="2 3">
    <name type="scientific">Pseudochrobactrum asaccharolyticum</name>
    <dbReference type="NCBI Taxonomy" id="354351"/>
    <lineage>
        <taxon>Bacteria</taxon>
        <taxon>Pseudomonadati</taxon>
        <taxon>Pseudomonadota</taxon>
        <taxon>Alphaproteobacteria</taxon>
        <taxon>Hyphomicrobiales</taxon>
        <taxon>Brucellaceae</taxon>
        <taxon>Pseudochrobactrum</taxon>
    </lineage>
</organism>